<dbReference type="InterPro" id="IPR000672">
    <property type="entry name" value="THF_DH/CycHdrlase"/>
</dbReference>
<dbReference type="EMBL" id="LAZR01007771">
    <property type="protein sequence ID" value="KKM83043.1"/>
    <property type="molecule type" value="Genomic_DNA"/>
</dbReference>
<protein>
    <recommendedName>
        <fullName evidence="1">methenyltetrahydrofolate cyclohydrolase</fullName>
        <ecNumber evidence="1">3.5.4.9</ecNumber>
    </recommendedName>
</protein>
<dbReference type="Pfam" id="PF02882">
    <property type="entry name" value="THF_DHG_CYH_C"/>
    <property type="match status" value="1"/>
</dbReference>
<dbReference type="PANTHER" id="PTHR48099:SF5">
    <property type="entry name" value="C-1-TETRAHYDROFOLATE SYNTHASE, CYTOPLASMIC"/>
    <property type="match status" value="1"/>
</dbReference>
<dbReference type="InterPro" id="IPR020631">
    <property type="entry name" value="THF_DH/CycHdrlase_NAD-bd_dom"/>
</dbReference>
<dbReference type="AlphaFoldDB" id="A0A0F9KM81"/>
<dbReference type="GO" id="GO:0005829">
    <property type="term" value="C:cytosol"/>
    <property type="evidence" value="ECO:0007669"/>
    <property type="project" value="TreeGrafter"/>
</dbReference>
<sequence>TNRIDGKLCGDVDFEGVIDKCSKISPSPGGVGPLTVAFLMQNTYLAYKKQLKLY</sequence>
<dbReference type="InterPro" id="IPR036291">
    <property type="entry name" value="NAD(P)-bd_dom_sf"/>
</dbReference>
<proteinExistence type="predicted"/>
<dbReference type="PRINTS" id="PR00085">
    <property type="entry name" value="THFDHDRGNASE"/>
</dbReference>
<evidence type="ECO:0000256" key="1">
    <source>
        <dbReference type="ARBA" id="ARBA00012776"/>
    </source>
</evidence>
<gene>
    <name evidence="3" type="ORF">LCGC14_1313340</name>
</gene>
<reference evidence="3" key="1">
    <citation type="journal article" date="2015" name="Nature">
        <title>Complex archaea that bridge the gap between prokaryotes and eukaryotes.</title>
        <authorList>
            <person name="Spang A."/>
            <person name="Saw J.H."/>
            <person name="Jorgensen S.L."/>
            <person name="Zaremba-Niedzwiedzka K."/>
            <person name="Martijn J."/>
            <person name="Lind A.E."/>
            <person name="van Eijk R."/>
            <person name="Schleper C."/>
            <person name="Guy L."/>
            <person name="Ettema T.J."/>
        </authorList>
    </citation>
    <scope>NUCLEOTIDE SEQUENCE</scope>
</reference>
<evidence type="ECO:0000313" key="3">
    <source>
        <dbReference type="EMBL" id="KKM83043.1"/>
    </source>
</evidence>
<dbReference type="Gene3D" id="3.40.50.720">
    <property type="entry name" value="NAD(P)-binding Rossmann-like Domain"/>
    <property type="match status" value="1"/>
</dbReference>
<dbReference type="SUPFAM" id="SSF51735">
    <property type="entry name" value="NAD(P)-binding Rossmann-fold domains"/>
    <property type="match status" value="1"/>
</dbReference>
<evidence type="ECO:0000259" key="2">
    <source>
        <dbReference type="Pfam" id="PF02882"/>
    </source>
</evidence>
<dbReference type="PANTHER" id="PTHR48099">
    <property type="entry name" value="C-1-TETRAHYDROFOLATE SYNTHASE, CYTOPLASMIC-RELATED"/>
    <property type="match status" value="1"/>
</dbReference>
<feature type="non-terminal residue" evidence="3">
    <location>
        <position position="1"/>
    </location>
</feature>
<organism evidence="3">
    <name type="scientific">marine sediment metagenome</name>
    <dbReference type="NCBI Taxonomy" id="412755"/>
    <lineage>
        <taxon>unclassified sequences</taxon>
        <taxon>metagenomes</taxon>
        <taxon>ecological metagenomes</taxon>
    </lineage>
</organism>
<dbReference type="Gene3D" id="3.40.50.10860">
    <property type="entry name" value="Leucine Dehydrogenase, chain A, domain 1"/>
    <property type="match status" value="1"/>
</dbReference>
<name>A0A0F9KM81_9ZZZZ</name>
<dbReference type="GO" id="GO:0035999">
    <property type="term" value="P:tetrahydrofolate interconversion"/>
    <property type="evidence" value="ECO:0007669"/>
    <property type="project" value="TreeGrafter"/>
</dbReference>
<comment type="caution">
    <text evidence="3">The sequence shown here is derived from an EMBL/GenBank/DDBJ whole genome shotgun (WGS) entry which is preliminary data.</text>
</comment>
<dbReference type="GO" id="GO:0004477">
    <property type="term" value="F:methenyltetrahydrofolate cyclohydrolase activity"/>
    <property type="evidence" value="ECO:0007669"/>
    <property type="project" value="UniProtKB-EC"/>
</dbReference>
<feature type="domain" description="Tetrahydrofolate dehydrogenase/cyclohydrolase NAD(P)-binding" evidence="2">
    <location>
        <begin position="2"/>
        <end position="50"/>
    </location>
</feature>
<accession>A0A0F9KM81</accession>
<dbReference type="GO" id="GO:0004488">
    <property type="term" value="F:methylenetetrahydrofolate dehydrogenase (NADP+) activity"/>
    <property type="evidence" value="ECO:0007669"/>
    <property type="project" value="InterPro"/>
</dbReference>
<dbReference type="EC" id="3.5.4.9" evidence="1"/>